<gene>
    <name evidence="3" type="ORF">RMAR1173_LOCUS6891</name>
</gene>
<dbReference type="InterPro" id="IPR043136">
    <property type="entry name" value="B30.2/SPRY_sf"/>
</dbReference>
<feature type="compositionally biased region" description="Basic and acidic residues" evidence="1">
    <location>
        <begin position="148"/>
        <end position="157"/>
    </location>
</feature>
<name>A0A7S2RQ88_9STRA</name>
<sequence>MPGTGGMLPPPRYVLSTPLTLLAPVDYCGPGPRFGVGDVVGCGVNYLADGVGADIFFTLNGRSLGVAFHGVSEQLFPVVGIDAHVALRFNFGSDRPFSFDLDAFEESHLVRWRRAASPPATAEPVCFEPPTLSVLLVKSMMQPPTRLGDGEYLVRGDEGDDEEEEEGGGSYLPSYLYRESSHRLATLPVTVLDQRESTATQPPFTRSPVCVE</sequence>
<evidence type="ECO:0000259" key="2">
    <source>
        <dbReference type="Pfam" id="PF00622"/>
    </source>
</evidence>
<evidence type="ECO:0000256" key="1">
    <source>
        <dbReference type="SAM" id="MobiDB-lite"/>
    </source>
</evidence>
<organism evidence="3">
    <name type="scientific">Rhizochromulina marina</name>
    <dbReference type="NCBI Taxonomy" id="1034831"/>
    <lineage>
        <taxon>Eukaryota</taxon>
        <taxon>Sar</taxon>
        <taxon>Stramenopiles</taxon>
        <taxon>Ochrophyta</taxon>
        <taxon>Dictyochophyceae</taxon>
        <taxon>Rhizochromulinales</taxon>
        <taxon>Rhizochromulina</taxon>
    </lineage>
</organism>
<reference evidence="3" key="1">
    <citation type="submission" date="2021-01" db="EMBL/GenBank/DDBJ databases">
        <authorList>
            <person name="Corre E."/>
            <person name="Pelletier E."/>
            <person name="Niang G."/>
            <person name="Scheremetjew M."/>
            <person name="Finn R."/>
            <person name="Kale V."/>
            <person name="Holt S."/>
            <person name="Cochrane G."/>
            <person name="Meng A."/>
            <person name="Brown T."/>
            <person name="Cohen L."/>
        </authorList>
    </citation>
    <scope>NUCLEOTIDE SEQUENCE</scope>
    <source>
        <strain evidence="3">CCMP1243</strain>
    </source>
</reference>
<dbReference type="EMBL" id="HBHJ01010567">
    <property type="protein sequence ID" value="CAD9677687.1"/>
    <property type="molecule type" value="Transcribed_RNA"/>
</dbReference>
<dbReference type="Pfam" id="PF00622">
    <property type="entry name" value="SPRY"/>
    <property type="match status" value="1"/>
</dbReference>
<dbReference type="AlphaFoldDB" id="A0A7S2RQ88"/>
<accession>A0A7S2RQ88</accession>
<evidence type="ECO:0000313" key="3">
    <source>
        <dbReference type="EMBL" id="CAD9677687.1"/>
    </source>
</evidence>
<proteinExistence type="predicted"/>
<feature type="compositionally biased region" description="Acidic residues" evidence="1">
    <location>
        <begin position="158"/>
        <end position="167"/>
    </location>
</feature>
<feature type="domain" description="SPRY" evidence="2">
    <location>
        <begin position="32"/>
        <end position="93"/>
    </location>
</feature>
<dbReference type="Gene3D" id="2.60.120.920">
    <property type="match status" value="1"/>
</dbReference>
<protein>
    <recommendedName>
        <fullName evidence="2">SPRY domain-containing protein</fullName>
    </recommendedName>
</protein>
<dbReference type="SUPFAM" id="SSF49899">
    <property type="entry name" value="Concanavalin A-like lectins/glucanases"/>
    <property type="match status" value="1"/>
</dbReference>
<dbReference type="InterPro" id="IPR003877">
    <property type="entry name" value="SPRY_dom"/>
</dbReference>
<feature type="region of interest" description="Disordered" evidence="1">
    <location>
        <begin position="147"/>
        <end position="172"/>
    </location>
</feature>
<dbReference type="InterPro" id="IPR013320">
    <property type="entry name" value="ConA-like_dom_sf"/>
</dbReference>